<organism evidence="2 3">
    <name type="scientific">Bernardetia litoralis (strain ATCC 23117 / DSM 6794 / NBRC 15988 / NCIMB 1366 / Fx l1 / Sio-4)</name>
    <name type="common">Flexibacter litoralis</name>
    <dbReference type="NCBI Taxonomy" id="880071"/>
    <lineage>
        <taxon>Bacteria</taxon>
        <taxon>Pseudomonadati</taxon>
        <taxon>Bacteroidota</taxon>
        <taxon>Cytophagia</taxon>
        <taxon>Cytophagales</taxon>
        <taxon>Bernardetiaceae</taxon>
        <taxon>Bernardetia</taxon>
    </lineage>
</organism>
<dbReference type="PANTHER" id="PTHR11608">
    <property type="entry name" value="BIFUNCTIONAL PROTEIN PYRR"/>
    <property type="match status" value="1"/>
</dbReference>
<dbReference type="CDD" id="cd06223">
    <property type="entry name" value="PRTases_typeI"/>
    <property type="match status" value="1"/>
</dbReference>
<dbReference type="eggNOG" id="COG0035">
    <property type="taxonomic scope" value="Bacteria"/>
</dbReference>
<dbReference type="AlphaFoldDB" id="I4APZ9"/>
<protein>
    <submittedName>
        <fullName evidence="2">Uracil phosphoribosyltransferase</fullName>
        <ecNumber evidence="2">2.4.2.9</ecNumber>
    </submittedName>
</protein>
<evidence type="ECO:0000313" key="2">
    <source>
        <dbReference type="EMBL" id="AFM06034.1"/>
    </source>
</evidence>
<dbReference type="Pfam" id="PF14681">
    <property type="entry name" value="UPRTase"/>
    <property type="match status" value="1"/>
</dbReference>
<keyword evidence="3" id="KW-1185">Reference proteome</keyword>
<gene>
    <name evidence="2" type="ordered locus">Fleli_3722</name>
</gene>
<dbReference type="InterPro" id="IPR029057">
    <property type="entry name" value="PRTase-like"/>
</dbReference>
<dbReference type="GO" id="GO:0004845">
    <property type="term" value="F:uracil phosphoribosyltransferase activity"/>
    <property type="evidence" value="ECO:0007669"/>
    <property type="project" value="UniProtKB-EC"/>
</dbReference>
<keyword evidence="2" id="KW-0808">Transferase</keyword>
<dbReference type="EMBL" id="CP003345">
    <property type="protein sequence ID" value="AFM06034.1"/>
    <property type="molecule type" value="Genomic_DNA"/>
</dbReference>
<dbReference type="STRING" id="880071.Fleli_3722"/>
<dbReference type="OrthoDB" id="9781675at2"/>
<proteinExistence type="predicted"/>
<dbReference type="PATRIC" id="fig|880071.3.peg.3727"/>
<dbReference type="EC" id="2.4.2.9" evidence="2"/>
<sequence>MNTVFSLTQQSSIAHYFMSNLRDTNLQKHKGNFRQNLKKIGYLLAYEISKNLDYQDFIIKTELGEKQTKKMKEFPVLIPILRAGLPLYEGFAEFFEQSDSGFVGAYRGEYKQDLQNKLNQYDFDIDLLYTACPDLENKTIILIDPMLATGKSLIKTYQELSKQKGMPKELHIASVIASEEGIKNVQEALPKANLWIGDIDAKLDKKSYIVPGLGDAGDLSFGEKV</sequence>
<dbReference type="HOGENOM" id="CLU_067096_2_0_10"/>
<dbReference type="Gene3D" id="3.40.50.2020">
    <property type="match status" value="1"/>
</dbReference>
<dbReference type="NCBIfam" id="NF001097">
    <property type="entry name" value="PRK00129.1"/>
    <property type="match status" value="1"/>
</dbReference>
<reference evidence="3" key="1">
    <citation type="submission" date="2012-06" db="EMBL/GenBank/DDBJ databases">
        <title>The complete genome of Flexibacter litoralis DSM 6794.</title>
        <authorList>
            <person name="Lucas S."/>
            <person name="Copeland A."/>
            <person name="Lapidus A."/>
            <person name="Glavina del Rio T."/>
            <person name="Dalin E."/>
            <person name="Tice H."/>
            <person name="Bruce D."/>
            <person name="Goodwin L."/>
            <person name="Pitluck S."/>
            <person name="Peters L."/>
            <person name="Ovchinnikova G."/>
            <person name="Lu M."/>
            <person name="Kyrpides N."/>
            <person name="Mavromatis K."/>
            <person name="Ivanova N."/>
            <person name="Brettin T."/>
            <person name="Detter J.C."/>
            <person name="Han C."/>
            <person name="Larimer F."/>
            <person name="Land M."/>
            <person name="Hauser L."/>
            <person name="Markowitz V."/>
            <person name="Cheng J.-F."/>
            <person name="Hugenholtz P."/>
            <person name="Woyke T."/>
            <person name="Wu D."/>
            <person name="Spring S."/>
            <person name="Lang E."/>
            <person name="Kopitz M."/>
            <person name="Brambilla E."/>
            <person name="Klenk H.-P."/>
            <person name="Eisen J.A."/>
        </authorList>
    </citation>
    <scope>NUCLEOTIDE SEQUENCE [LARGE SCALE GENOMIC DNA]</scope>
    <source>
        <strain evidence="3">ATCC 23117 / DSM 6794 / NBRC 15988 / NCIMB 1366 / Sio-4</strain>
    </source>
</reference>
<dbReference type="SUPFAM" id="SSF53271">
    <property type="entry name" value="PRTase-like"/>
    <property type="match status" value="1"/>
</dbReference>
<dbReference type="Proteomes" id="UP000006054">
    <property type="component" value="Chromosome"/>
</dbReference>
<dbReference type="InterPro" id="IPR000836">
    <property type="entry name" value="PRTase_dom"/>
</dbReference>
<dbReference type="RefSeq" id="WP_014799458.1">
    <property type="nucleotide sequence ID" value="NC_018018.1"/>
</dbReference>
<feature type="domain" description="Phosphoribosyltransferase" evidence="1">
    <location>
        <begin position="11"/>
        <end position="222"/>
    </location>
</feature>
<name>I4APZ9_BERLS</name>
<accession>I4APZ9</accession>
<evidence type="ECO:0000313" key="3">
    <source>
        <dbReference type="Proteomes" id="UP000006054"/>
    </source>
</evidence>
<evidence type="ECO:0000259" key="1">
    <source>
        <dbReference type="Pfam" id="PF14681"/>
    </source>
</evidence>
<dbReference type="PANTHER" id="PTHR11608:SF0">
    <property type="entry name" value="BIFUNCTIONAL PROTEIN PYRR"/>
    <property type="match status" value="1"/>
</dbReference>
<dbReference type="KEGG" id="fli:Fleli_3722"/>
<dbReference type="InterPro" id="IPR050137">
    <property type="entry name" value="PyrR_bifunctional"/>
</dbReference>
<keyword evidence="2" id="KW-0328">Glycosyltransferase</keyword>